<dbReference type="Gene3D" id="3.40.50.300">
    <property type="entry name" value="P-loop containing nucleotide triphosphate hydrolases"/>
    <property type="match status" value="1"/>
</dbReference>
<comment type="caution">
    <text evidence="1">The sequence shown here is derived from an EMBL/GenBank/DDBJ whole genome shotgun (WGS) entry which is preliminary data.</text>
</comment>
<dbReference type="AlphaFoldDB" id="A0A564W9B2"/>
<dbReference type="Proteomes" id="UP000326641">
    <property type="component" value="Unassembled WGS sequence"/>
</dbReference>
<dbReference type="GO" id="GO:0006261">
    <property type="term" value="P:DNA-templated DNA replication"/>
    <property type="evidence" value="ECO:0007669"/>
    <property type="project" value="TreeGrafter"/>
</dbReference>
<organism evidence="1 2">
    <name type="scientific">Candidatus Defluviicoccus seviourii</name>
    <dbReference type="NCBI Taxonomy" id="2565273"/>
    <lineage>
        <taxon>Bacteria</taxon>
        <taxon>Pseudomonadati</taxon>
        <taxon>Pseudomonadota</taxon>
        <taxon>Alphaproteobacteria</taxon>
        <taxon>Rhodospirillales</taxon>
        <taxon>Rhodospirillaceae</taxon>
        <taxon>Defluviicoccus</taxon>
    </lineage>
</organism>
<dbReference type="Pfam" id="PF13177">
    <property type="entry name" value="DNA_pol3_delta2"/>
    <property type="match status" value="1"/>
</dbReference>
<dbReference type="PANTHER" id="PTHR11669">
    <property type="entry name" value="REPLICATION FACTOR C / DNA POLYMERASE III GAMMA-TAU SUBUNIT"/>
    <property type="match status" value="1"/>
</dbReference>
<evidence type="ECO:0000313" key="2">
    <source>
        <dbReference type="Proteomes" id="UP000326641"/>
    </source>
</evidence>
<name>A0A564W9B2_9PROT</name>
<dbReference type="InterPro" id="IPR027417">
    <property type="entry name" value="P-loop_NTPase"/>
</dbReference>
<accession>A0A564W9B2</accession>
<dbReference type="GO" id="GO:0009360">
    <property type="term" value="C:DNA polymerase III complex"/>
    <property type="evidence" value="ECO:0007669"/>
    <property type="project" value="TreeGrafter"/>
</dbReference>
<dbReference type="InterPro" id="IPR050238">
    <property type="entry name" value="DNA_Rep/Repair_Clamp_Loader"/>
</dbReference>
<proteinExistence type="predicted"/>
<gene>
    <name evidence="1" type="ORF">DF3PA_10178</name>
</gene>
<reference evidence="1" key="1">
    <citation type="submission" date="2018-11" db="EMBL/GenBank/DDBJ databases">
        <authorList>
            <person name="Onetto C."/>
        </authorList>
    </citation>
    <scope>NUCLEOTIDE SEQUENCE [LARGE SCALE GENOMIC DNA]</scope>
</reference>
<sequence>MSAADDVDGSWPLPRANPDLLGQEQAEANLAAVYAAGRPAHAWLFSGPKGIGKATLAFRLVRWLFRHGTSARVGEPSAAAADLFGDAPPPPSVSPSLFVDPGDPVFRRVASGGHADLFTLEPGIDPKRGTPRTEISVAEVRAAGAFLAATAAEGGWRAVIVDPAEAMNRNAANALLKTLEEPPHGTVLILVSHAPGMLPATVRSRCRTVTLAPLSTETIAALLPRYRPETTADEAAVLARLARGSIGHALRLASSEGERLRGQLTRLFRALPAVEPLAVLDLGEVAKGQGSGEGGFALLADLLRAWLASIVRVAGGAPPQEALASEAETIGRLAAAGGLERWLQVWENSTRLLARAETANMDLKQILLAVFLNVEAALKR</sequence>
<protein>
    <submittedName>
        <fullName evidence="1">DNA polymerase III subunit delta</fullName>
    </submittedName>
</protein>
<evidence type="ECO:0000313" key="1">
    <source>
        <dbReference type="EMBL" id="VUX45053.1"/>
    </source>
</evidence>
<dbReference type="SUPFAM" id="SSF52540">
    <property type="entry name" value="P-loop containing nucleoside triphosphate hydrolases"/>
    <property type="match status" value="1"/>
</dbReference>
<keyword evidence="2" id="KW-1185">Reference proteome</keyword>
<dbReference type="PANTHER" id="PTHR11669:SF8">
    <property type="entry name" value="DNA POLYMERASE III SUBUNIT DELTA"/>
    <property type="match status" value="1"/>
</dbReference>
<dbReference type="EMBL" id="UXAT02000001">
    <property type="protein sequence ID" value="VUX45053.1"/>
    <property type="molecule type" value="Genomic_DNA"/>
</dbReference>
<dbReference type="NCBIfam" id="NF005677">
    <property type="entry name" value="PRK07471.1"/>
    <property type="match status" value="1"/>
</dbReference>